<dbReference type="InterPro" id="IPR002035">
    <property type="entry name" value="VWF_A"/>
</dbReference>
<dbReference type="GO" id="GO:0005245">
    <property type="term" value="F:voltage-gated calcium channel activity"/>
    <property type="evidence" value="ECO:0007669"/>
    <property type="project" value="TreeGrafter"/>
</dbReference>
<dbReference type="SUPFAM" id="SSF53300">
    <property type="entry name" value="vWA-like"/>
    <property type="match status" value="1"/>
</dbReference>
<accession>A0A7I8WF72</accession>
<dbReference type="Pfam" id="PF13768">
    <property type="entry name" value="VWA_3"/>
    <property type="match status" value="1"/>
</dbReference>
<comment type="caution">
    <text evidence="4">The sequence shown here is derived from an EMBL/GenBank/DDBJ whole genome shotgun (WGS) entry which is preliminary data.</text>
</comment>
<evidence type="ECO:0000256" key="2">
    <source>
        <dbReference type="SAM" id="SignalP"/>
    </source>
</evidence>
<keyword evidence="1" id="KW-0812">Transmembrane</keyword>
<dbReference type="InterPro" id="IPR051173">
    <property type="entry name" value="Ca_channel_alpha-2/delta"/>
</dbReference>
<dbReference type="EMBL" id="CAJFCJ010000092">
    <property type="protein sequence ID" value="CAD5126827.1"/>
    <property type="molecule type" value="Genomic_DNA"/>
</dbReference>
<keyword evidence="5" id="KW-1185">Reference proteome</keyword>
<evidence type="ECO:0000313" key="5">
    <source>
        <dbReference type="Proteomes" id="UP000549394"/>
    </source>
</evidence>
<evidence type="ECO:0000256" key="1">
    <source>
        <dbReference type="SAM" id="Phobius"/>
    </source>
</evidence>
<feature type="transmembrane region" description="Helical" evidence="1">
    <location>
        <begin position="1005"/>
        <end position="1028"/>
    </location>
</feature>
<evidence type="ECO:0000313" key="4">
    <source>
        <dbReference type="EMBL" id="CAD5126827.1"/>
    </source>
</evidence>
<organism evidence="4 5">
    <name type="scientific">Dimorphilus gyrociliatus</name>
    <dbReference type="NCBI Taxonomy" id="2664684"/>
    <lineage>
        <taxon>Eukaryota</taxon>
        <taxon>Metazoa</taxon>
        <taxon>Spiralia</taxon>
        <taxon>Lophotrochozoa</taxon>
        <taxon>Annelida</taxon>
        <taxon>Polychaeta</taxon>
        <taxon>Polychaeta incertae sedis</taxon>
        <taxon>Dinophilidae</taxon>
        <taxon>Dimorphilus</taxon>
    </lineage>
</organism>
<dbReference type="PANTHER" id="PTHR10166">
    <property type="entry name" value="VOLTAGE-DEPENDENT CALCIUM CHANNEL SUBUNIT ALPHA-2/DELTA-RELATED"/>
    <property type="match status" value="1"/>
</dbReference>
<keyword evidence="1" id="KW-0472">Membrane</keyword>
<dbReference type="PANTHER" id="PTHR10166:SF66">
    <property type="entry name" value="VWFA AND CACHE DOMAIN-CONTAINING PROTEIN CG16868"/>
    <property type="match status" value="1"/>
</dbReference>
<feature type="domain" description="VWFA" evidence="3">
    <location>
        <begin position="196"/>
        <end position="408"/>
    </location>
</feature>
<sequence length="1049" mass="120342">MKKPLLNIVIVLSVAIVMIKCDVTKIADIIDSFINNKLGLKFYQNYLDEESNIIYKKSLLDKRNSEQVLNKLVKSVERKLDERKLALGDLKRIFSDNYYLFYETKNLSDSCNIQTSRSDNICILKRKNSNFVKTPPVEVTRLIKANLRKYEFIKSQYIGTEEGLILISSSNIQWKKEDDPRYQSWYAQVTNRNGKDIVLIFDNSAKTGDRVQGRKIQWYQVEAIQTLINTLTDNDRLSLVAMSSSSIVSPLAGEHCNGSKLHFVTPNNKKLFHKFINQLNPLGTTNYIDAFNTTFSLFSSSPTPKVSNIGTREKLIIFLTYTTPHSDISTVEQFFKQSNLHLSNSIPIFTYAIGNNFHNKTLTFLKEVSTQKFENTKNTPTSRQQGMFKHVLNATDLKSELAIYYKYLESSSQNRETLITSPVYDKSQGVLVSLCSPIWIYGFIGVARIDVSFSDIFSDIETFTSSQLSSYPMVIDSMNRALSHPLLPSSIHIFNDLTYLTFNLLEPQLSSSQIHQMISSKEGSFAAVTQRIKSRGNSLYEGIDVDSVASNYYWIMTKEFGYKICFVVTEKDYLLDVEYKFSDYPFDYHKIRLGCPYRGTVILRNTSTTKLAPESFVDPFEYLNTFESYSRVQSYKNVINGHTENSLFKNQIIPSFGISDRLDKIWSQLDNNYQTPYNFKFFGSKTGLFKSLPGFELPNIFSPTHQPWYKKSMFYKGKIVISPIQRDNINVNWVNTLSHVVYEGRRNRQHTADDNTLGVVGLEVNMGYFYYTIVKLVPKCQLDQYSCLMIDESGLMISYQRGAKNPNSISHYQHIISLEPRLSTQLVSAEILQKSQCFNILTFRYQLYWRVTFKNDKYQGKFFTIQRIRNTNALLIIIDRNEEKSYENHCSVCQPEMADCLRNVECQCPCYIPKEINSCQSAQKDNTPICAVEVLRNFTSNSNAATGLCGRKPECLGNTKEGCKKLKHCTWCYTKYHQKTILRELNCVIPVKCKKFLRKGGSSSIWGGISGGIAVGSVFITCNICNFIKGYMEDIVWRPSLDKPPQNLP</sequence>
<reference evidence="4 5" key="1">
    <citation type="submission" date="2020-08" db="EMBL/GenBank/DDBJ databases">
        <authorList>
            <person name="Hejnol A."/>
        </authorList>
    </citation>
    <scope>NUCLEOTIDE SEQUENCE [LARGE SCALE GENOMIC DNA]</scope>
</reference>
<gene>
    <name evidence="4" type="ORF">DGYR_LOCUS14051</name>
</gene>
<dbReference type="AlphaFoldDB" id="A0A7I8WF72"/>
<keyword evidence="1" id="KW-1133">Transmembrane helix</keyword>
<dbReference type="GO" id="GO:0005891">
    <property type="term" value="C:voltage-gated calcium channel complex"/>
    <property type="evidence" value="ECO:0007669"/>
    <property type="project" value="TreeGrafter"/>
</dbReference>
<evidence type="ECO:0000259" key="3">
    <source>
        <dbReference type="PROSITE" id="PS50234"/>
    </source>
</evidence>
<dbReference type="InterPro" id="IPR036465">
    <property type="entry name" value="vWFA_dom_sf"/>
</dbReference>
<feature type="signal peptide" evidence="2">
    <location>
        <begin position="1"/>
        <end position="21"/>
    </location>
</feature>
<feature type="chain" id="PRO_5029516486" evidence="2">
    <location>
        <begin position="22"/>
        <end position="1049"/>
    </location>
</feature>
<keyword evidence="2" id="KW-0732">Signal</keyword>
<protein>
    <submittedName>
        <fullName evidence="4">DgyrCDS14857</fullName>
    </submittedName>
</protein>
<dbReference type="Gene3D" id="3.40.50.410">
    <property type="entry name" value="von Willebrand factor, type A domain"/>
    <property type="match status" value="1"/>
</dbReference>
<dbReference type="Proteomes" id="UP000549394">
    <property type="component" value="Unassembled WGS sequence"/>
</dbReference>
<proteinExistence type="predicted"/>
<dbReference type="SMART" id="SM00327">
    <property type="entry name" value="VWA"/>
    <property type="match status" value="1"/>
</dbReference>
<dbReference type="OrthoDB" id="6365798at2759"/>
<dbReference type="Gene3D" id="3.30.450.20">
    <property type="entry name" value="PAS domain"/>
    <property type="match status" value="1"/>
</dbReference>
<name>A0A7I8WF72_9ANNE</name>
<dbReference type="PROSITE" id="PS50234">
    <property type="entry name" value="VWFA"/>
    <property type="match status" value="1"/>
</dbReference>